<dbReference type="EMBL" id="FOQA01000005">
    <property type="protein sequence ID" value="SFI00670.1"/>
    <property type="molecule type" value="Genomic_DNA"/>
</dbReference>
<dbReference type="GO" id="GO:0003677">
    <property type="term" value="F:DNA binding"/>
    <property type="evidence" value="ECO:0007669"/>
    <property type="project" value="InterPro"/>
</dbReference>
<dbReference type="InterPro" id="IPR027417">
    <property type="entry name" value="P-loop_NTPase"/>
</dbReference>
<keyword evidence="13" id="KW-1185">Reference proteome</keyword>
<dbReference type="Gene3D" id="1.10.3210.30">
    <property type="match status" value="1"/>
</dbReference>
<dbReference type="RefSeq" id="WP_093372012.1">
    <property type="nucleotide sequence ID" value="NZ_FOQA01000005.1"/>
</dbReference>
<dbReference type="GO" id="GO:0005524">
    <property type="term" value="F:ATP binding"/>
    <property type="evidence" value="ECO:0007669"/>
    <property type="project" value="UniProtKB-KW"/>
</dbReference>
<keyword evidence="7" id="KW-0347">Helicase</keyword>
<evidence type="ECO:0000313" key="12">
    <source>
        <dbReference type="EMBL" id="SFI00670.1"/>
    </source>
</evidence>
<feature type="domain" description="HD Cas3-type" evidence="11">
    <location>
        <begin position="16"/>
        <end position="220"/>
    </location>
</feature>
<keyword evidence="5" id="KW-0547">Nucleotide-binding</keyword>
<dbReference type="GO" id="GO:0016787">
    <property type="term" value="F:hydrolase activity"/>
    <property type="evidence" value="ECO:0007669"/>
    <property type="project" value="UniProtKB-KW"/>
</dbReference>
<keyword evidence="6" id="KW-0378">Hydrolase</keyword>
<evidence type="ECO:0000256" key="7">
    <source>
        <dbReference type="ARBA" id="ARBA00022806"/>
    </source>
</evidence>
<evidence type="ECO:0000259" key="10">
    <source>
        <dbReference type="PROSITE" id="PS51192"/>
    </source>
</evidence>
<keyword evidence="4" id="KW-0479">Metal-binding</keyword>
<evidence type="ECO:0000256" key="8">
    <source>
        <dbReference type="ARBA" id="ARBA00022840"/>
    </source>
</evidence>
<dbReference type="Proteomes" id="UP000199287">
    <property type="component" value="Unassembled WGS sequence"/>
</dbReference>
<evidence type="ECO:0000313" key="13">
    <source>
        <dbReference type="Proteomes" id="UP000199287"/>
    </source>
</evidence>
<dbReference type="InterPro" id="IPR006474">
    <property type="entry name" value="Helicase_Cas3_CRISPR-ass_core"/>
</dbReference>
<dbReference type="SUPFAM" id="SSF52540">
    <property type="entry name" value="P-loop containing nucleoside triphosphate hydrolases"/>
    <property type="match status" value="1"/>
</dbReference>
<dbReference type="InterPro" id="IPR006935">
    <property type="entry name" value="Helicase/UvrB_N"/>
</dbReference>
<dbReference type="CDD" id="cd17930">
    <property type="entry name" value="DEXHc_cas3"/>
    <property type="match status" value="1"/>
</dbReference>
<dbReference type="SMART" id="SM00487">
    <property type="entry name" value="DEXDc"/>
    <property type="match status" value="1"/>
</dbReference>
<evidence type="ECO:0000256" key="2">
    <source>
        <dbReference type="ARBA" id="ARBA00009046"/>
    </source>
</evidence>
<evidence type="ECO:0000256" key="3">
    <source>
        <dbReference type="ARBA" id="ARBA00022722"/>
    </source>
</evidence>
<evidence type="ECO:0000256" key="9">
    <source>
        <dbReference type="ARBA" id="ARBA00023118"/>
    </source>
</evidence>
<organism evidence="12 13">
    <name type="scientific">Tindallia magadiensis</name>
    <dbReference type="NCBI Taxonomy" id="69895"/>
    <lineage>
        <taxon>Bacteria</taxon>
        <taxon>Bacillati</taxon>
        <taxon>Bacillota</taxon>
        <taxon>Clostridia</taxon>
        <taxon>Peptostreptococcales</taxon>
        <taxon>Tindalliaceae</taxon>
        <taxon>Tindallia</taxon>
    </lineage>
</organism>
<evidence type="ECO:0000259" key="11">
    <source>
        <dbReference type="PROSITE" id="PS51643"/>
    </source>
</evidence>
<keyword evidence="8" id="KW-0067">ATP-binding</keyword>
<name>A0A1I3EPB5_9FIRM</name>
<comment type="similarity">
    <text evidence="2">In the central section; belongs to the CRISPR-associated helicase Cas3 family.</text>
</comment>
<protein>
    <submittedName>
        <fullName evidence="12">CRISPR-associated helicase Cas3</fullName>
    </submittedName>
</protein>
<dbReference type="AlphaFoldDB" id="A0A1I3EPB5"/>
<evidence type="ECO:0000256" key="4">
    <source>
        <dbReference type="ARBA" id="ARBA00022723"/>
    </source>
</evidence>
<dbReference type="SMART" id="SM00490">
    <property type="entry name" value="HELICc"/>
    <property type="match status" value="1"/>
</dbReference>
<gene>
    <name evidence="12" type="ORF">SAMN05192551_10592</name>
</gene>
<evidence type="ECO:0000256" key="6">
    <source>
        <dbReference type="ARBA" id="ARBA00022801"/>
    </source>
</evidence>
<dbReference type="NCBIfam" id="TIGR01587">
    <property type="entry name" value="cas3_core"/>
    <property type="match status" value="1"/>
</dbReference>
<dbReference type="InterPro" id="IPR038257">
    <property type="entry name" value="CRISPR-assoc_Cas3_HD_sf"/>
</dbReference>
<dbReference type="InterPro" id="IPR006483">
    <property type="entry name" value="CRISPR-assoc_Cas3_HD"/>
</dbReference>
<dbReference type="Pfam" id="PF22590">
    <property type="entry name" value="Cas3-like_C_2"/>
    <property type="match status" value="1"/>
</dbReference>
<feature type="domain" description="Helicase ATP-binding" evidence="10">
    <location>
        <begin position="269"/>
        <end position="458"/>
    </location>
</feature>
<evidence type="ECO:0000256" key="1">
    <source>
        <dbReference type="ARBA" id="ARBA00006847"/>
    </source>
</evidence>
<dbReference type="Pfam" id="PF04851">
    <property type="entry name" value="ResIII"/>
    <property type="match status" value="1"/>
</dbReference>
<dbReference type="InterPro" id="IPR014001">
    <property type="entry name" value="Helicase_ATP-bd"/>
</dbReference>
<dbReference type="PROSITE" id="PS51192">
    <property type="entry name" value="HELICASE_ATP_BIND_1"/>
    <property type="match status" value="1"/>
</dbReference>
<dbReference type="CDD" id="cd18785">
    <property type="entry name" value="SF2_C"/>
    <property type="match status" value="1"/>
</dbReference>
<dbReference type="PROSITE" id="PS51643">
    <property type="entry name" value="HD_CAS3"/>
    <property type="match status" value="1"/>
</dbReference>
<dbReference type="STRING" id="69895.SAMN05192551_10592"/>
<reference evidence="13" key="1">
    <citation type="submission" date="2016-10" db="EMBL/GenBank/DDBJ databases">
        <authorList>
            <person name="Varghese N."/>
            <person name="Submissions S."/>
        </authorList>
    </citation>
    <scope>NUCLEOTIDE SEQUENCE [LARGE SCALE GENOMIC DNA]</scope>
    <source>
        <strain evidence="13">Z-7934</strain>
    </source>
</reference>
<accession>A0A1I3EPB5</accession>
<dbReference type="GO" id="GO:0004518">
    <property type="term" value="F:nuclease activity"/>
    <property type="evidence" value="ECO:0007669"/>
    <property type="project" value="UniProtKB-KW"/>
</dbReference>
<sequence>MPAVKPFAECIARPTDDGKRYPLTSHLSGAAKTGLTWLEKEDKASQTLFQMAVLCHDAFKAQPEWQSYINRKTPGGEGPVHAPPGAYLFSYIGYHYLKQEKQWGRLCREWIRWIRDIADHHGTLKNLDILEEGRWIKRFKEETLDFSGLEKFFHHQIPTLKNIPINVSQLDIWRKKVRNHVEEVLENMDIGRSDWSSLQAMRELQHWRQKTMALIAGDRLEIQPVNSHWLGEKEHQRHVKEMESFCQKASHHPLAALRQKATESIMEQLEASQEQSMFTLEMPTGYGKTLTALRMASWLGENQGYKKIVYVAPYLSILEQTAKVIQDAMKADVLEHHSLAIMDETSQEESGSVNGTYRNQRLATETWAHSIVCTTFQQFFRGMLPRKAQDVLRRAFLQDTVIIIDEPQIFNTDLWNVFLISLEAVSSMINGKIIFLSATMPAFHYGLTQEPKKLSFKTKEQPDRFTLRILRNPMREEELVEHCLEGNQKTQCLIVNTIRDAYYLYEILQEKNQEKNEEESSELYLVHGLMTPLHKKMIIEKIRKRLKAKSVSRMIVVSTQVLEAGVDVSFQRVIRAKTIMPSIVQAAGRVNRHNEMGKDKQGSLEVVTLLRNGEKDTSTAIYPRSLLRITDALLEEKDGWRESEVDNLIKSYYDEMFRENTYEQSLQYIRDAVEGRWEKLGSLEVFSQHYHTLSIFVPWDPEEEDRQYLPPAFIQLQQRFGINSAEEVYAHYSDWNFIKKKSYEDRKAFMVLFHYYVISVSMKDALKHVPREDFLQGKTPMLFSEDSYHPHTGLTSHFEEDHNKFL</sequence>
<dbReference type="GO" id="GO:0046872">
    <property type="term" value="F:metal ion binding"/>
    <property type="evidence" value="ECO:0007669"/>
    <property type="project" value="UniProtKB-KW"/>
</dbReference>
<proteinExistence type="inferred from homology"/>
<evidence type="ECO:0000256" key="5">
    <source>
        <dbReference type="ARBA" id="ARBA00022741"/>
    </source>
</evidence>
<keyword evidence="9" id="KW-0051">Antiviral defense</keyword>
<keyword evidence="3" id="KW-0540">Nuclease</keyword>
<dbReference type="OrthoDB" id="9810236at2"/>
<dbReference type="Gene3D" id="3.40.50.300">
    <property type="entry name" value="P-loop containing nucleotide triphosphate hydrolases"/>
    <property type="match status" value="2"/>
</dbReference>
<dbReference type="InterPro" id="IPR001650">
    <property type="entry name" value="Helicase_C-like"/>
</dbReference>
<dbReference type="GO" id="GO:0051607">
    <property type="term" value="P:defense response to virus"/>
    <property type="evidence" value="ECO:0007669"/>
    <property type="project" value="UniProtKB-KW"/>
</dbReference>
<dbReference type="InterPro" id="IPR054712">
    <property type="entry name" value="Cas3-like_dom"/>
</dbReference>
<comment type="similarity">
    <text evidence="1">In the N-terminal section; belongs to the CRISPR-associated nuclease Cas3-HD family.</text>
</comment>
<dbReference type="GO" id="GO:0004386">
    <property type="term" value="F:helicase activity"/>
    <property type="evidence" value="ECO:0007669"/>
    <property type="project" value="UniProtKB-KW"/>
</dbReference>